<evidence type="ECO:0000313" key="2">
    <source>
        <dbReference type="EMBL" id="KIJ36105.1"/>
    </source>
</evidence>
<organism evidence="2 3">
    <name type="scientific">Sphaerobolus stellatus (strain SS14)</name>
    <dbReference type="NCBI Taxonomy" id="990650"/>
    <lineage>
        <taxon>Eukaryota</taxon>
        <taxon>Fungi</taxon>
        <taxon>Dikarya</taxon>
        <taxon>Basidiomycota</taxon>
        <taxon>Agaricomycotina</taxon>
        <taxon>Agaricomycetes</taxon>
        <taxon>Phallomycetidae</taxon>
        <taxon>Geastrales</taxon>
        <taxon>Sphaerobolaceae</taxon>
        <taxon>Sphaerobolus</taxon>
    </lineage>
</organism>
<accession>A0A0C9VEQ2</accession>
<dbReference type="EMBL" id="KN837182">
    <property type="protein sequence ID" value="KIJ36105.1"/>
    <property type="molecule type" value="Genomic_DNA"/>
</dbReference>
<dbReference type="OrthoDB" id="2369050at2759"/>
<feature type="region of interest" description="Disordered" evidence="1">
    <location>
        <begin position="1"/>
        <end position="90"/>
    </location>
</feature>
<dbReference type="AlphaFoldDB" id="A0A0C9VEQ2"/>
<protein>
    <submittedName>
        <fullName evidence="2">Uncharacterized protein</fullName>
    </submittedName>
</protein>
<feature type="compositionally biased region" description="Low complexity" evidence="1">
    <location>
        <begin position="31"/>
        <end position="46"/>
    </location>
</feature>
<evidence type="ECO:0000313" key="3">
    <source>
        <dbReference type="Proteomes" id="UP000054279"/>
    </source>
</evidence>
<gene>
    <name evidence="2" type="ORF">M422DRAFT_261652</name>
</gene>
<proteinExistence type="predicted"/>
<evidence type="ECO:0000256" key="1">
    <source>
        <dbReference type="SAM" id="MobiDB-lite"/>
    </source>
</evidence>
<name>A0A0C9VEQ2_SPHS4</name>
<sequence>MPIPLVTRQEARRRTAVAVPPITVDREPVGSTTLSPLSSPPHSLIDSDSEDESPTTELHTRALPSTTSTTTSTRSITTSTSSKMANADRRPLAEVRIGKMKDCPILTPGRIDPQVLQTWSLACKRYMKHAEKKPSEIVSFVAEAMQEPRLITWYQAGQERIDVLPLKGYLEELSKRVLEKEWAPKLRDQVLSSKQGDQAFMDWKIEVENLNAILLTSAPTHTLKPDALKNQIEANLNTELKLSLRNESILATNDLQAWSFEVDERD</sequence>
<feature type="compositionally biased region" description="Low complexity" evidence="1">
    <location>
        <begin position="65"/>
        <end position="82"/>
    </location>
</feature>
<reference evidence="2 3" key="1">
    <citation type="submission" date="2014-06" db="EMBL/GenBank/DDBJ databases">
        <title>Evolutionary Origins and Diversification of the Mycorrhizal Mutualists.</title>
        <authorList>
            <consortium name="DOE Joint Genome Institute"/>
            <consortium name="Mycorrhizal Genomics Consortium"/>
            <person name="Kohler A."/>
            <person name="Kuo A."/>
            <person name="Nagy L.G."/>
            <person name="Floudas D."/>
            <person name="Copeland A."/>
            <person name="Barry K.W."/>
            <person name="Cichocki N."/>
            <person name="Veneault-Fourrey C."/>
            <person name="LaButti K."/>
            <person name="Lindquist E.A."/>
            <person name="Lipzen A."/>
            <person name="Lundell T."/>
            <person name="Morin E."/>
            <person name="Murat C."/>
            <person name="Riley R."/>
            <person name="Ohm R."/>
            <person name="Sun H."/>
            <person name="Tunlid A."/>
            <person name="Henrissat B."/>
            <person name="Grigoriev I.V."/>
            <person name="Hibbett D.S."/>
            <person name="Martin F."/>
        </authorList>
    </citation>
    <scope>NUCLEOTIDE SEQUENCE [LARGE SCALE GENOMIC DNA]</scope>
    <source>
        <strain evidence="2 3">SS14</strain>
    </source>
</reference>
<keyword evidence="3" id="KW-1185">Reference proteome</keyword>
<dbReference type="Proteomes" id="UP000054279">
    <property type="component" value="Unassembled WGS sequence"/>
</dbReference>
<dbReference type="HOGENOM" id="CLU_1046511_0_0_1"/>